<evidence type="ECO:0000313" key="3">
    <source>
        <dbReference type="Proteomes" id="UP000294558"/>
    </source>
</evidence>
<keyword evidence="3" id="KW-1185">Reference proteome</keyword>
<dbReference type="Pfam" id="PF11017">
    <property type="entry name" value="DUF2855"/>
    <property type="match status" value="1"/>
</dbReference>
<dbReference type="InterPro" id="IPR021276">
    <property type="entry name" value="DUF2855"/>
</dbReference>
<proteinExistence type="predicted"/>
<organism evidence="2 3">
    <name type="scientific">Ilumatobacter fluminis</name>
    <dbReference type="NCBI Taxonomy" id="467091"/>
    <lineage>
        <taxon>Bacteria</taxon>
        <taxon>Bacillati</taxon>
        <taxon>Actinomycetota</taxon>
        <taxon>Acidimicrobiia</taxon>
        <taxon>Acidimicrobiales</taxon>
        <taxon>Ilumatobacteraceae</taxon>
        <taxon>Ilumatobacter</taxon>
    </lineage>
</organism>
<sequence length="355" mass="37984">MPNVLETDRNDAQRTRTVDQPTTPLADGEVRFAIESFALTANNITYAVAGDMLGYWDFFPSGDDAWGRVPAMGWATVTESAHPDVPTGDRYYGWFPLASEHVATVAPTSAGIRDDGDHRSQHAPVYRSYVATDRDPYHQDGTDAEHRHALLRGLFVTGFLADGHLALTSGSATQTVVLSASSKTAIGYAACAKARGVEVVGVTSPRNVDFVRSLPYYDQVVTYDDVDQIPAAPSTVVDMAGVASATAAVHDRLGDSIARSLTIGMSHHEAERVPVNAGPAPEFFFAPTASQALIDEKGAERHEREIAESLFTFVDASSDWLTVDVRTGAEAVAQAWSDVYDGAVPPNVGVIGSQT</sequence>
<gene>
    <name evidence="2" type="ORF">BDK89_2706</name>
</gene>
<reference evidence="2 3" key="1">
    <citation type="submission" date="2019-03" db="EMBL/GenBank/DDBJ databases">
        <title>Sequencing the genomes of 1000 actinobacteria strains.</title>
        <authorList>
            <person name="Klenk H.-P."/>
        </authorList>
    </citation>
    <scope>NUCLEOTIDE SEQUENCE [LARGE SCALE GENOMIC DNA]</scope>
    <source>
        <strain evidence="2 3">DSM 18936</strain>
    </source>
</reference>
<dbReference type="RefSeq" id="WP_133869409.1">
    <property type="nucleotide sequence ID" value="NZ_SOAU01000001.1"/>
</dbReference>
<dbReference type="EMBL" id="SOAU01000001">
    <property type="protein sequence ID" value="TDT17102.1"/>
    <property type="molecule type" value="Genomic_DNA"/>
</dbReference>
<protein>
    <submittedName>
        <fullName evidence="2">Uncharacterized protein DUF2855</fullName>
    </submittedName>
</protein>
<dbReference type="Gene3D" id="3.90.180.10">
    <property type="entry name" value="Medium-chain alcohol dehydrogenases, catalytic domain"/>
    <property type="match status" value="1"/>
</dbReference>
<evidence type="ECO:0000313" key="2">
    <source>
        <dbReference type="EMBL" id="TDT17102.1"/>
    </source>
</evidence>
<dbReference type="OrthoDB" id="8953110at2"/>
<dbReference type="Gene3D" id="3.40.50.720">
    <property type="entry name" value="NAD(P)-binding Rossmann-like Domain"/>
    <property type="match status" value="1"/>
</dbReference>
<accession>A0A4R7I0Q4</accession>
<dbReference type="Proteomes" id="UP000294558">
    <property type="component" value="Unassembled WGS sequence"/>
</dbReference>
<dbReference type="AlphaFoldDB" id="A0A4R7I0Q4"/>
<evidence type="ECO:0000256" key="1">
    <source>
        <dbReference type="SAM" id="MobiDB-lite"/>
    </source>
</evidence>
<feature type="compositionally biased region" description="Basic and acidic residues" evidence="1">
    <location>
        <begin position="1"/>
        <end position="17"/>
    </location>
</feature>
<name>A0A4R7I0Q4_9ACTN</name>
<comment type="caution">
    <text evidence="2">The sequence shown here is derived from an EMBL/GenBank/DDBJ whole genome shotgun (WGS) entry which is preliminary data.</text>
</comment>
<feature type="region of interest" description="Disordered" evidence="1">
    <location>
        <begin position="1"/>
        <end position="20"/>
    </location>
</feature>